<dbReference type="Pfam" id="PF01734">
    <property type="entry name" value="Patatin"/>
    <property type="match status" value="1"/>
</dbReference>
<keyword evidence="1 4" id="KW-0378">Hydrolase</keyword>
<dbReference type="eggNOG" id="COG3621">
    <property type="taxonomic scope" value="Bacteria"/>
</dbReference>
<dbReference type="InterPro" id="IPR016035">
    <property type="entry name" value="Acyl_Trfase/lysoPLipase"/>
</dbReference>
<evidence type="ECO:0000256" key="4">
    <source>
        <dbReference type="PROSITE-ProRule" id="PRU01161"/>
    </source>
</evidence>
<evidence type="ECO:0000256" key="3">
    <source>
        <dbReference type="ARBA" id="ARBA00023098"/>
    </source>
</evidence>
<dbReference type="PROSITE" id="PS51635">
    <property type="entry name" value="PNPLA"/>
    <property type="match status" value="1"/>
</dbReference>
<dbReference type="CDD" id="cd07199">
    <property type="entry name" value="Pat17_PNPLA8_PNPLA9_like"/>
    <property type="match status" value="1"/>
</dbReference>
<sequence length="402" mass="44832">MFRSKNLIHNLKGFRYPSVFFATIGLVSNVTMAMEPDISASGRALTAGDISTLPEDETQYVPSESARGDFLREENLTLDHARRHAYIQIDLEPKFGLAIDGGGMRGLMPALWLKSLHERLEDEGYNRLSRVFDYVGGTSIGGILALGIGSDLEPDTMVDLFENRGPEIFPTTGQWSVTLRSLGGFIGAKYDPSRLETLLQEKFENSTFDEMSTSVLVTSCTTGGRPKLFKNRTDEDQAHRVWEIARCTSAAPTFFPAYRLTTHTDAFVDGGMWVNNPATLVTASMVKELHNGVFSPGDLYLLSLGTGDESLPSILPDNAGAINAKQIIEVIMNSNSQGNHETMQSFLGEENYYRVNPFLDRKIDMDRTDPRAIDDLQGYAEQEGMQEQINRFTDKFLEVKRR</sequence>
<keyword evidence="2 4" id="KW-0442">Lipid degradation</keyword>
<accession>A0A077ATC4</accession>
<dbReference type="SUPFAM" id="SSF52151">
    <property type="entry name" value="FabD/lysophospholipase-like"/>
    <property type="match status" value="1"/>
</dbReference>
<feature type="domain" description="PNPLA" evidence="5">
    <location>
        <begin position="97"/>
        <end position="282"/>
    </location>
</feature>
<evidence type="ECO:0000313" key="7">
    <source>
        <dbReference type="Proteomes" id="UP000028926"/>
    </source>
</evidence>
<keyword evidence="3 4" id="KW-0443">Lipid metabolism</keyword>
<name>A0A077ATC4_9PROT</name>
<dbReference type="InterPro" id="IPR002641">
    <property type="entry name" value="PNPLA_dom"/>
</dbReference>
<dbReference type="GO" id="GO:0047499">
    <property type="term" value="F:calcium-independent phospholipase A2 activity"/>
    <property type="evidence" value="ECO:0007669"/>
    <property type="project" value="TreeGrafter"/>
</dbReference>
<proteinExistence type="predicted"/>
<gene>
    <name evidence="6" type="ORF">ID47_01115</name>
</gene>
<feature type="active site" description="Proton acceptor" evidence="4">
    <location>
        <position position="269"/>
    </location>
</feature>
<feature type="short sequence motif" description="GXGXXG" evidence="4">
    <location>
        <begin position="101"/>
        <end position="106"/>
    </location>
</feature>
<dbReference type="GO" id="GO:0016020">
    <property type="term" value="C:membrane"/>
    <property type="evidence" value="ECO:0007669"/>
    <property type="project" value="TreeGrafter"/>
</dbReference>
<dbReference type="GO" id="GO:0016042">
    <property type="term" value="P:lipid catabolic process"/>
    <property type="evidence" value="ECO:0007669"/>
    <property type="project" value="UniProtKB-UniRule"/>
</dbReference>
<dbReference type="GO" id="GO:0019369">
    <property type="term" value="P:arachidonate metabolic process"/>
    <property type="evidence" value="ECO:0007669"/>
    <property type="project" value="TreeGrafter"/>
</dbReference>
<dbReference type="PANTHER" id="PTHR24185:SF1">
    <property type="entry name" value="CALCIUM-INDEPENDENT PHOSPHOLIPASE A2-GAMMA"/>
    <property type="match status" value="1"/>
</dbReference>
<dbReference type="EMBL" id="CP008941">
    <property type="protein sequence ID" value="AIK95641.1"/>
    <property type="molecule type" value="Genomic_DNA"/>
</dbReference>
<dbReference type="OrthoDB" id="9807112at2"/>
<dbReference type="Gene3D" id="3.40.1090.10">
    <property type="entry name" value="Cytosolic phospholipase A2 catalytic domain"/>
    <property type="match status" value="1"/>
</dbReference>
<feature type="short sequence motif" description="GXSXG" evidence="4">
    <location>
        <begin position="137"/>
        <end position="141"/>
    </location>
</feature>
<reference evidence="6 7" key="1">
    <citation type="submission" date="2014-07" db="EMBL/GenBank/DDBJ databases">
        <title>Comparative genomic insights into amoeba endosymbionts belonging to the families of Holosporaceae and Candidatus Midichloriaceae within Rickettsiales.</title>
        <authorList>
            <person name="Wang Z."/>
            <person name="Wu M."/>
        </authorList>
    </citation>
    <scope>NUCLEOTIDE SEQUENCE [LARGE SCALE GENOMIC DNA]</scope>
    <source>
        <strain evidence="6">PRA3</strain>
    </source>
</reference>
<organism evidence="6 7">
    <name type="scientific">Candidatus Odyssella acanthamoebae</name>
    <dbReference type="NCBI Taxonomy" id="91604"/>
    <lineage>
        <taxon>Bacteria</taxon>
        <taxon>Pseudomonadati</taxon>
        <taxon>Pseudomonadota</taxon>
        <taxon>Alphaproteobacteria</taxon>
        <taxon>Holosporales</taxon>
        <taxon>Candidatus Paracaedibacteraceae</taxon>
        <taxon>Candidatus Odyssella</taxon>
    </lineage>
</organism>
<dbReference type="KEGG" id="paca:ID47_01115"/>
<dbReference type="PANTHER" id="PTHR24185">
    <property type="entry name" value="CALCIUM-INDEPENDENT PHOSPHOLIPASE A2-GAMMA"/>
    <property type="match status" value="1"/>
</dbReference>
<evidence type="ECO:0000256" key="2">
    <source>
        <dbReference type="ARBA" id="ARBA00022963"/>
    </source>
</evidence>
<evidence type="ECO:0000256" key="1">
    <source>
        <dbReference type="ARBA" id="ARBA00022801"/>
    </source>
</evidence>
<protein>
    <recommendedName>
        <fullName evidence="5">PNPLA domain-containing protein</fullName>
    </recommendedName>
</protein>
<dbReference type="AlphaFoldDB" id="A0A077ATC4"/>
<evidence type="ECO:0000313" key="6">
    <source>
        <dbReference type="EMBL" id="AIK95641.1"/>
    </source>
</evidence>
<keyword evidence="7" id="KW-1185">Reference proteome</keyword>
<evidence type="ECO:0000259" key="5">
    <source>
        <dbReference type="PROSITE" id="PS51635"/>
    </source>
</evidence>
<feature type="short sequence motif" description="DGA/G" evidence="4">
    <location>
        <begin position="269"/>
        <end position="271"/>
    </location>
</feature>
<dbReference type="HOGENOM" id="CLU_000288_144_9_5"/>
<feature type="active site" description="Nucleophile" evidence="4">
    <location>
        <position position="139"/>
    </location>
</feature>
<dbReference type="Proteomes" id="UP000028926">
    <property type="component" value="Chromosome"/>
</dbReference>
<dbReference type="RefSeq" id="WP_038462912.1">
    <property type="nucleotide sequence ID" value="NZ_CP008941.1"/>
</dbReference>